<dbReference type="EMBL" id="FNMV01000001">
    <property type="protein sequence ID" value="SDV99921.1"/>
    <property type="molecule type" value="Genomic_DNA"/>
</dbReference>
<organism evidence="2 3">
    <name type="scientific">Flavobacterium degerlachei</name>
    <dbReference type="NCBI Taxonomy" id="229203"/>
    <lineage>
        <taxon>Bacteria</taxon>
        <taxon>Pseudomonadati</taxon>
        <taxon>Bacteroidota</taxon>
        <taxon>Flavobacteriia</taxon>
        <taxon>Flavobacteriales</taxon>
        <taxon>Flavobacteriaceae</taxon>
        <taxon>Flavobacterium</taxon>
    </lineage>
</organism>
<dbReference type="PROSITE" id="PS51257">
    <property type="entry name" value="PROKAR_LIPOPROTEIN"/>
    <property type="match status" value="1"/>
</dbReference>
<evidence type="ECO:0008006" key="4">
    <source>
        <dbReference type="Google" id="ProtNLM"/>
    </source>
</evidence>
<keyword evidence="3" id="KW-1185">Reference proteome</keyword>
<gene>
    <name evidence="2" type="ORF">SAMN05444338_10120</name>
</gene>
<reference evidence="3" key="1">
    <citation type="submission" date="2016-10" db="EMBL/GenBank/DDBJ databases">
        <authorList>
            <person name="Varghese N."/>
            <person name="Submissions S."/>
        </authorList>
    </citation>
    <scope>NUCLEOTIDE SEQUENCE [LARGE SCALE GENOMIC DNA]</scope>
    <source>
        <strain evidence="3">DSM 15718</strain>
    </source>
</reference>
<dbReference type="STRING" id="229203.SAMN05444338_10120"/>
<dbReference type="RefSeq" id="WP_091428327.1">
    <property type="nucleotide sequence ID" value="NZ_FNMV01000001.1"/>
</dbReference>
<dbReference type="AlphaFoldDB" id="A0A1H2PYK3"/>
<dbReference type="Pfam" id="PF19765">
    <property type="entry name" value="DUF6252"/>
    <property type="match status" value="1"/>
</dbReference>
<evidence type="ECO:0000313" key="3">
    <source>
        <dbReference type="Proteomes" id="UP000198569"/>
    </source>
</evidence>
<evidence type="ECO:0000256" key="1">
    <source>
        <dbReference type="SAM" id="SignalP"/>
    </source>
</evidence>
<feature type="chain" id="PRO_5011609981" description="Lipocalin-like domain-containing protein" evidence="1">
    <location>
        <begin position="19"/>
        <end position="161"/>
    </location>
</feature>
<accession>A0A1H2PYK3</accession>
<dbReference type="OrthoDB" id="1448607at2"/>
<dbReference type="Proteomes" id="UP000198569">
    <property type="component" value="Unassembled WGS sequence"/>
</dbReference>
<protein>
    <recommendedName>
        <fullName evidence="4">Lipocalin-like domain-containing protein</fullName>
    </recommendedName>
</protein>
<feature type="signal peptide" evidence="1">
    <location>
        <begin position="1"/>
        <end position="18"/>
    </location>
</feature>
<evidence type="ECO:0000313" key="2">
    <source>
        <dbReference type="EMBL" id="SDV99921.1"/>
    </source>
</evidence>
<sequence length="161" mass="17589">MKKSILFVIVLFSLISCTEDVRFNNPSFQGVKDNVFWRAIESKATLNSNGSLVIEAYSGNEVITLKTTSMVEQLYPLGTSTSKTASYVLTDSNGTTTFTTGTGIGDGQIIITDYDAIENTVSGSFKFNAENIYNNPLAGAVLNFQQGIFYKVPIKEQLLTN</sequence>
<dbReference type="InterPro" id="IPR046219">
    <property type="entry name" value="DUF6252"/>
</dbReference>
<keyword evidence="1" id="KW-0732">Signal</keyword>
<name>A0A1H2PYK3_9FLAO</name>
<proteinExistence type="predicted"/>